<organism evidence="3 4">
    <name type="scientific">Stieleria bergensis</name>
    <dbReference type="NCBI Taxonomy" id="2528025"/>
    <lineage>
        <taxon>Bacteria</taxon>
        <taxon>Pseudomonadati</taxon>
        <taxon>Planctomycetota</taxon>
        <taxon>Planctomycetia</taxon>
        <taxon>Pirellulales</taxon>
        <taxon>Pirellulaceae</taxon>
        <taxon>Stieleria</taxon>
    </lineage>
</organism>
<sequence length="1494" mass="165257" precursor="true">MSTADPIRLDKLNAVMRSVWGRGQTLHLIAGAMTFLYWMIPLFLLGMLIDWLTDVPTAGRVVILATLLFVSLQRAWNHGWRHLRLFNPVHTALLIESRHNDLKSLLVSAIQLKRQAEPKTSSLALSNHTCQLAEQAAAGLRPQQTVPFSPLHRPAVYAAIGVTIIGLFAAFNGSFLAVGFARLFPPWLSIEYPTKTQIILDQPELVVKEGDSAKITAQLSGIIPDRATIYVRTGEGRARAIDLGVLDNACEYTITSAARDFDYRLTAGDDRTSWHRVRVVPAPRIESVTVTLDYPNYQQRATQSIEALTLTVPEATRLHWSITLDRPIETAAFVRDGESPVVLTVSEDGRSLDFSEEAVASQGYHFSWVDQEQGDEFTSPRYFLQVASDQSPRVELTSPTSNLVAMLNRPLDLAVRVQDDHGIGSAQVIHRVNQFDEEFVELPADALTGQREQAIDWDYRQAITDLKVGDTVSFSIQVNDRYPGDDGPHIVRSETRRITFLSREQYLEQIDKQRNRLLSRVQTIYRQQRSAHDLTSSLSPRGEGFLQACQLEGIRQEMIRGQLNEIAARLQDLRDDLAANNLADVPEADAMQTVQAKLTKIAESQVAQAASLLRDLSTASNEEQNAANPVPAARAVNAAARELGSLVMLRGIEAAQDVYAREVRMLAQQQANLRWQTLIAPASSVSSKLVEQQHELAQWTEQLINDLLATMRYDQRPLAVLRLVRSIKDLQAVKVSEQMRLAGTQIDQKQRTDASALQAELVKSLLNAEFSVRLSGAYATLIKTRDLIGSMLVVQTRLQTNGQKLSATEFTRRRRETAEVQATLRKQLLTLMLPTVPARRANLFDETLPKAPPIDALLAEADNAMSQALAAIESGEQQTMVDHQRQAQQTIDKLFSELERWSIEIGLESQGLSTVVAATSERMSRLEEFEARVIGLLEKTDLTAAEDASLDTLAETQLNLASDLSALIKAFKKEDLAQNDRDLPPVLSQVELAEQLLNQATAALKANDADQAIDLQEQAADALAEGYAIVVAQNQRLASLQGMLMFQRSVGFANRSMADIVAEQRELLAETEALKPEEMKVLLPRCAHLQQCMHDVAPLLDLVAARLDVGTPLAFAKADFEDAIAALKTGDQFEAIDAQDVAAESLGDVQLLVQDIRTQTGYLAEIVHYLHQHVSDASLMAYQQRELRQDVTAFEQQDLSRFLHAQQTLLKRAIQQDKRLRAAAGNPKRVPPPDPLFPSDEPNEAQPVLSLPSQDMQLVLDALQDNDKESAADAMELTELLYAENGEAVLVVITMLEGLPQVAINSETDPDLVRLVETLAVASDFKTLFRQTQDAGDSELESLSERQNELTDRLSKIAGKGETHPLLNSASKHLGDAAGAISTATRDQLRTSQRAADEQLRHFIVEQALILNTAIPPSSASDAPAADGPGSDTESAMTAGFIADFVSGETPSDKRSEWKVLGERNRAALNQNFARELPLEYRGLLKNYYERVSQ</sequence>
<feature type="region of interest" description="Disordered" evidence="1">
    <location>
        <begin position="1221"/>
        <end position="1247"/>
    </location>
</feature>
<accession>A0A517ST61</accession>
<feature type="transmembrane region" description="Helical" evidence="2">
    <location>
        <begin position="155"/>
        <end position="181"/>
    </location>
</feature>
<evidence type="ECO:0000313" key="4">
    <source>
        <dbReference type="Proteomes" id="UP000315003"/>
    </source>
</evidence>
<evidence type="ECO:0000313" key="3">
    <source>
        <dbReference type="EMBL" id="QDT59310.1"/>
    </source>
</evidence>
<proteinExistence type="predicted"/>
<evidence type="ECO:0000256" key="1">
    <source>
        <dbReference type="SAM" id="MobiDB-lite"/>
    </source>
</evidence>
<dbReference type="Proteomes" id="UP000315003">
    <property type="component" value="Chromosome"/>
</dbReference>
<gene>
    <name evidence="3" type="ORF">SV7mr_18170</name>
</gene>
<keyword evidence="4" id="KW-1185">Reference proteome</keyword>
<protein>
    <recommendedName>
        <fullName evidence="5">DUF4175 family protein</fullName>
    </recommendedName>
</protein>
<feature type="transmembrane region" description="Helical" evidence="2">
    <location>
        <begin position="26"/>
        <end position="52"/>
    </location>
</feature>
<dbReference type="RefSeq" id="WP_145271110.1">
    <property type="nucleotide sequence ID" value="NZ_CP036272.1"/>
</dbReference>
<evidence type="ECO:0008006" key="5">
    <source>
        <dbReference type="Google" id="ProtNLM"/>
    </source>
</evidence>
<keyword evidence="2" id="KW-0812">Transmembrane</keyword>
<dbReference type="OrthoDB" id="221492at2"/>
<reference evidence="3 4" key="1">
    <citation type="submission" date="2019-02" db="EMBL/GenBank/DDBJ databases">
        <title>Deep-cultivation of Planctomycetes and their phenomic and genomic characterization uncovers novel biology.</title>
        <authorList>
            <person name="Wiegand S."/>
            <person name="Jogler M."/>
            <person name="Boedeker C."/>
            <person name="Pinto D."/>
            <person name="Vollmers J."/>
            <person name="Rivas-Marin E."/>
            <person name="Kohn T."/>
            <person name="Peeters S.H."/>
            <person name="Heuer A."/>
            <person name="Rast P."/>
            <person name="Oberbeckmann S."/>
            <person name="Bunk B."/>
            <person name="Jeske O."/>
            <person name="Meyerdierks A."/>
            <person name="Storesund J.E."/>
            <person name="Kallscheuer N."/>
            <person name="Luecker S."/>
            <person name="Lage O.M."/>
            <person name="Pohl T."/>
            <person name="Merkel B.J."/>
            <person name="Hornburger P."/>
            <person name="Mueller R.-W."/>
            <person name="Bruemmer F."/>
            <person name="Labrenz M."/>
            <person name="Spormann A.M."/>
            <person name="Op den Camp H."/>
            <person name="Overmann J."/>
            <person name="Amann R."/>
            <person name="Jetten M.S.M."/>
            <person name="Mascher T."/>
            <person name="Medema M.H."/>
            <person name="Devos D.P."/>
            <person name="Kaster A.-K."/>
            <person name="Ovreas L."/>
            <person name="Rohde M."/>
            <person name="Galperin M.Y."/>
            <person name="Jogler C."/>
        </authorList>
    </citation>
    <scope>NUCLEOTIDE SEQUENCE [LARGE SCALE GENOMIC DNA]</scope>
    <source>
        <strain evidence="3 4">SV_7m_r</strain>
    </source>
</reference>
<name>A0A517ST61_9BACT</name>
<feature type="transmembrane region" description="Helical" evidence="2">
    <location>
        <begin position="58"/>
        <end position="76"/>
    </location>
</feature>
<evidence type="ECO:0000256" key="2">
    <source>
        <dbReference type="SAM" id="Phobius"/>
    </source>
</evidence>
<keyword evidence="2" id="KW-0472">Membrane</keyword>
<keyword evidence="2" id="KW-1133">Transmembrane helix</keyword>
<dbReference type="EMBL" id="CP036272">
    <property type="protein sequence ID" value="QDT59310.1"/>
    <property type="molecule type" value="Genomic_DNA"/>
</dbReference>